<name>A0ACC1PX59_9APHY</name>
<protein>
    <submittedName>
        <fullName evidence="1">Uncharacterized protein</fullName>
    </submittedName>
</protein>
<reference evidence="1" key="1">
    <citation type="submission" date="2022-08" db="EMBL/GenBank/DDBJ databases">
        <title>Genome Sequence of Pycnoporus sanguineus.</title>
        <authorList>
            <person name="Buettner E."/>
        </authorList>
    </citation>
    <scope>NUCLEOTIDE SEQUENCE</scope>
    <source>
        <strain evidence="1">CG-C14</strain>
    </source>
</reference>
<dbReference type="Proteomes" id="UP001144978">
    <property type="component" value="Unassembled WGS sequence"/>
</dbReference>
<accession>A0ACC1PX59</accession>
<keyword evidence="2" id="KW-1185">Reference proteome</keyword>
<evidence type="ECO:0000313" key="2">
    <source>
        <dbReference type="Proteomes" id="UP001144978"/>
    </source>
</evidence>
<organism evidence="1 2">
    <name type="scientific">Trametes sanguinea</name>
    <dbReference type="NCBI Taxonomy" id="158606"/>
    <lineage>
        <taxon>Eukaryota</taxon>
        <taxon>Fungi</taxon>
        <taxon>Dikarya</taxon>
        <taxon>Basidiomycota</taxon>
        <taxon>Agaricomycotina</taxon>
        <taxon>Agaricomycetes</taxon>
        <taxon>Polyporales</taxon>
        <taxon>Polyporaceae</taxon>
        <taxon>Trametes</taxon>
    </lineage>
</organism>
<evidence type="ECO:0000313" key="1">
    <source>
        <dbReference type="EMBL" id="KAJ3003892.1"/>
    </source>
</evidence>
<sequence length="232" mass="25507">MALHEDLRELSRVAYSYPAIDNHAHAFLRDECKYAFPFEGLISEGAGLLRLEDLASGRVKHRQSTSVMSVILCILWIVLLLTVEGLDGDAWYLLAVGGLGMAQNIFAAGTKRDAGAFGLHLREEDGMKEPTAMKTLQKAEEKETSVGQALLKVFFPIELREDEKRYWNALRAPWEPERSQERPVLPPGSSSSTLAVMQEVGSMRSTTTRIAQSVTSTVAFNGTLAASRPGPT</sequence>
<proteinExistence type="predicted"/>
<gene>
    <name evidence="1" type="ORF">NUW54_g5076</name>
</gene>
<dbReference type="EMBL" id="JANSHE010001213">
    <property type="protein sequence ID" value="KAJ3003892.1"/>
    <property type="molecule type" value="Genomic_DNA"/>
</dbReference>
<comment type="caution">
    <text evidence="1">The sequence shown here is derived from an EMBL/GenBank/DDBJ whole genome shotgun (WGS) entry which is preliminary data.</text>
</comment>